<gene>
    <name evidence="1" type="ORF">DXA38_01920</name>
</gene>
<dbReference type="RefSeq" id="WP_109770568.1">
    <property type="nucleotide sequence ID" value="NZ_CAXUJB010000006.1"/>
</dbReference>
<evidence type="ECO:0000313" key="2">
    <source>
        <dbReference type="Proteomes" id="UP000260025"/>
    </source>
</evidence>
<evidence type="ECO:0000313" key="1">
    <source>
        <dbReference type="EMBL" id="RGC18478.1"/>
    </source>
</evidence>
<dbReference type="EMBL" id="QVEV01000002">
    <property type="protein sequence ID" value="RGC18478.1"/>
    <property type="molecule type" value="Genomic_DNA"/>
</dbReference>
<proteinExistence type="predicted"/>
<organism evidence="1 2">
    <name type="scientific">Clostridium innocuum</name>
    <dbReference type="NCBI Taxonomy" id="1522"/>
    <lineage>
        <taxon>Bacteria</taxon>
        <taxon>Bacillati</taxon>
        <taxon>Bacillota</taxon>
        <taxon>Clostridia</taxon>
        <taxon>Eubacteriales</taxon>
        <taxon>Clostridiaceae</taxon>
        <taxon>Clostridium</taxon>
    </lineage>
</organism>
<dbReference type="Proteomes" id="UP000260025">
    <property type="component" value="Unassembled WGS sequence"/>
</dbReference>
<sequence length="108" mass="12355">MNLYLTDFNQNATLIPIFMHGLAISIMLTVGTLSMLKKKKVCDKRYFIWGRVNHIACAVLLIWVITTKGYGRPLEFLLLISFVLLLYMLLLITLIVNCLKIRHRGSAS</sequence>
<protein>
    <submittedName>
        <fullName evidence="1">Uncharacterized protein</fullName>
    </submittedName>
</protein>
<dbReference type="AlphaFoldDB" id="A0A3E2W442"/>
<name>A0A3E2W442_CLOIN</name>
<comment type="caution">
    <text evidence="1">The sequence shown here is derived from an EMBL/GenBank/DDBJ whole genome shotgun (WGS) entry which is preliminary data.</text>
</comment>
<dbReference type="OrthoDB" id="9894408at2"/>
<reference evidence="1 2" key="1">
    <citation type="submission" date="2018-08" db="EMBL/GenBank/DDBJ databases">
        <title>A genome reference for cultivated species of the human gut microbiota.</title>
        <authorList>
            <person name="Zou Y."/>
            <person name="Xue W."/>
            <person name="Luo G."/>
        </authorList>
    </citation>
    <scope>NUCLEOTIDE SEQUENCE [LARGE SCALE GENOMIC DNA]</scope>
    <source>
        <strain evidence="1 2">OF01-2LB</strain>
    </source>
</reference>
<accession>A0A3E2W442</accession>